<evidence type="ECO:0008006" key="3">
    <source>
        <dbReference type="Google" id="ProtNLM"/>
    </source>
</evidence>
<reference evidence="1 2" key="1">
    <citation type="submission" date="2021-06" db="EMBL/GenBank/DDBJ databases">
        <title>Bacillus sp. RD4P76, an endophyte from a halophyte.</title>
        <authorList>
            <person name="Sun J.-Q."/>
        </authorList>
    </citation>
    <scope>NUCLEOTIDE SEQUENCE [LARGE SCALE GENOMIC DNA]</scope>
    <source>
        <strain evidence="1 2">JCM 17098</strain>
    </source>
</reference>
<dbReference type="EMBL" id="JAHQCR010000015">
    <property type="protein sequence ID" value="MBU9720272.1"/>
    <property type="molecule type" value="Genomic_DNA"/>
</dbReference>
<comment type="caution">
    <text evidence="1">The sequence shown here is derived from an EMBL/GenBank/DDBJ whole genome shotgun (WGS) entry which is preliminary data.</text>
</comment>
<sequence length="127" mass="15245">MNDVKSWEEVRQMIETFNKPNERKIAYEIFNYANSLADVTYYITDGIMFKRDNRKYKFLSISTKGSRVLFHVPVTERDSVFEEFRNFAPIYLAVDKRDKNQIDILLRDINSFNDIKPLIDYAYSHRE</sequence>
<organism evidence="1 2">
    <name type="scientific">Evansella alkalicola</name>
    <dbReference type="NCBI Taxonomy" id="745819"/>
    <lineage>
        <taxon>Bacteria</taxon>
        <taxon>Bacillati</taxon>
        <taxon>Bacillota</taxon>
        <taxon>Bacilli</taxon>
        <taxon>Bacillales</taxon>
        <taxon>Bacillaceae</taxon>
        <taxon>Evansella</taxon>
    </lineage>
</organism>
<name>A0ABS6JNY4_9BACI</name>
<dbReference type="Proteomes" id="UP000790580">
    <property type="component" value="Unassembled WGS sequence"/>
</dbReference>
<evidence type="ECO:0000313" key="2">
    <source>
        <dbReference type="Proteomes" id="UP000790580"/>
    </source>
</evidence>
<dbReference type="RefSeq" id="WP_088073906.1">
    <property type="nucleotide sequence ID" value="NZ_JAHQCR010000015.1"/>
</dbReference>
<protein>
    <recommendedName>
        <fullName evidence="3">YokE-like PH domain-containing protein</fullName>
    </recommendedName>
</protein>
<accession>A0ABS6JNY4</accession>
<keyword evidence="2" id="KW-1185">Reference proteome</keyword>
<gene>
    <name evidence="1" type="ORF">KS407_02315</name>
</gene>
<proteinExistence type="predicted"/>
<evidence type="ECO:0000313" key="1">
    <source>
        <dbReference type="EMBL" id="MBU9720272.1"/>
    </source>
</evidence>